<dbReference type="PATRIC" id="fig|507754.4.peg.199"/>
<dbReference type="GO" id="GO:0005886">
    <property type="term" value="C:plasma membrane"/>
    <property type="evidence" value="ECO:0007669"/>
    <property type="project" value="UniProtKB-SubCell"/>
</dbReference>
<dbReference type="Pfam" id="PF00892">
    <property type="entry name" value="EamA"/>
    <property type="match status" value="2"/>
</dbReference>
<feature type="transmembrane region" description="Helical" evidence="6">
    <location>
        <begin position="94"/>
        <end position="113"/>
    </location>
</feature>
<keyword evidence="4 6" id="KW-1133">Transmembrane helix</keyword>
<keyword evidence="3 6" id="KW-0812">Transmembrane</keyword>
<feature type="transmembrane region" description="Helical" evidence="6">
    <location>
        <begin position="238"/>
        <end position="258"/>
    </location>
</feature>
<evidence type="ECO:0000313" key="9">
    <source>
        <dbReference type="Proteomes" id="UP000050515"/>
    </source>
</evidence>
<keyword evidence="5 6" id="KW-0472">Membrane</keyword>
<keyword evidence="2" id="KW-1003">Cell membrane</keyword>
<evidence type="ECO:0000256" key="2">
    <source>
        <dbReference type="ARBA" id="ARBA00022475"/>
    </source>
</evidence>
<feature type="transmembrane region" description="Helical" evidence="6">
    <location>
        <begin position="65"/>
        <end position="82"/>
    </location>
</feature>
<feature type="transmembrane region" description="Helical" evidence="6">
    <location>
        <begin position="31"/>
        <end position="53"/>
    </location>
</feature>
<dbReference type="InterPro" id="IPR000620">
    <property type="entry name" value="EamA_dom"/>
</dbReference>
<reference evidence="8 9" key="1">
    <citation type="submission" date="2015-09" db="EMBL/GenBank/DDBJ databases">
        <title>Draft genome sequence of Acidiplasma aeolicum DSM 18409.</title>
        <authorList>
            <person name="Hemp J."/>
        </authorList>
    </citation>
    <scope>NUCLEOTIDE SEQUENCE [LARGE SCALE GENOMIC DNA]</scope>
    <source>
        <strain evidence="8 9">V</strain>
    </source>
</reference>
<evidence type="ECO:0000256" key="5">
    <source>
        <dbReference type="ARBA" id="ARBA00023136"/>
    </source>
</evidence>
<feature type="domain" description="EamA" evidence="7">
    <location>
        <begin position="7"/>
        <end position="136"/>
    </location>
</feature>
<dbReference type="Proteomes" id="UP000050515">
    <property type="component" value="Unassembled WGS sequence"/>
</dbReference>
<evidence type="ECO:0000256" key="1">
    <source>
        <dbReference type="ARBA" id="ARBA00004651"/>
    </source>
</evidence>
<organism evidence="8 9">
    <name type="scientific">Acidiplasma aeolicum</name>
    <dbReference type="NCBI Taxonomy" id="507754"/>
    <lineage>
        <taxon>Archaea</taxon>
        <taxon>Methanobacteriati</taxon>
        <taxon>Thermoplasmatota</taxon>
        <taxon>Thermoplasmata</taxon>
        <taxon>Thermoplasmatales</taxon>
        <taxon>Ferroplasmaceae</taxon>
        <taxon>Acidiplasma</taxon>
    </lineage>
</organism>
<dbReference type="EMBL" id="LJCQ01000110">
    <property type="protein sequence ID" value="KPV47246.1"/>
    <property type="molecule type" value="Genomic_DNA"/>
</dbReference>
<feature type="domain" description="EamA" evidence="7">
    <location>
        <begin position="146"/>
        <end position="279"/>
    </location>
</feature>
<feature type="transmembrane region" description="Helical" evidence="6">
    <location>
        <begin position="264"/>
        <end position="282"/>
    </location>
</feature>
<evidence type="ECO:0000259" key="7">
    <source>
        <dbReference type="Pfam" id="PF00892"/>
    </source>
</evidence>
<dbReference type="SUPFAM" id="SSF103481">
    <property type="entry name" value="Multidrug resistance efflux transporter EmrE"/>
    <property type="match status" value="2"/>
</dbReference>
<dbReference type="InterPro" id="IPR037185">
    <property type="entry name" value="EmrE-like"/>
</dbReference>
<evidence type="ECO:0000313" key="8">
    <source>
        <dbReference type="EMBL" id="KPV47246.1"/>
    </source>
</evidence>
<proteinExistence type="predicted"/>
<dbReference type="RefSeq" id="WP_054963927.1">
    <property type="nucleotide sequence ID" value="NZ_LJCQ01000110.1"/>
</dbReference>
<feature type="transmembrane region" description="Helical" evidence="6">
    <location>
        <begin position="5"/>
        <end position="25"/>
    </location>
</feature>
<evidence type="ECO:0000256" key="6">
    <source>
        <dbReference type="SAM" id="Phobius"/>
    </source>
</evidence>
<comment type="subcellular location">
    <subcellularLocation>
        <location evidence="1">Cell membrane</location>
        <topology evidence="1">Multi-pass membrane protein</topology>
    </subcellularLocation>
</comment>
<feature type="transmembrane region" description="Helical" evidence="6">
    <location>
        <begin position="178"/>
        <end position="199"/>
    </location>
</feature>
<feature type="transmembrane region" description="Helical" evidence="6">
    <location>
        <begin position="144"/>
        <end position="166"/>
    </location>
</feature>
<comment type="caution">
    <text evidence="8">The sequence shown here is derived from an EMBL/GenBank/DDBJ whole genome shotgun (WGS) entry which is preliminary data.</text>
</comment>
<dbReference type="PANTHER" id="PTHR42920:SF5">
    <property type="entry name" value="EAMA DOMAIN-CONTAINING PROTEIN"/>
    <property type="match status" value="1"/>
</dbReference>
<gene>
    <name evidence="8" type="ORF">SE19_01915</name>
</gene>
<name>A0A0P9ET91_9ARCH</name>
<protein>
    <submittedName>
        <fullName evidence="8">Transporter</fullName>
    </submittedName>
</protein>
<sequence length="294" mass="33332">MNSKLVYLLLLILVVFFWGVTFPIMKISLYYITPGMLLAFRFLLSAALVLPLIFKNKNIKERHNVVYGITAGVLLFIAYYFQTVGLKYTTSSQSGLITGLYVVLLPLISFLFLKMRIKKIDVLSAIMGLIGLIMMSSFNFSGKYAFGDFLTFLCAIFYAIQTVYVYKYTKYLDTMVFSFYQLLMVGILSLFFMPLNIRIYSGLKVPVVIFTIVFTALFASLFAIIINTRALRYVEPTAAGIIYVGEPVFAVISSIFILNEIPTYYIIAGGLIIVISMFIETINKYYEGKNSYAI</sequence>
<dbReference type="AlphaFoldDB" id="A0A0P9ET91"/>
<dbReference type="InterPro" id="IPR051258">
    <property type="entry name" value="Diverse_Substrate_Transporter"/>
</dbReference>
<evidence type="ECO:0000256" key="4">
    <source>
        <dbReference type="ARBA" id="ARBA00022989"/>
    </source>
</evidence>
<feature type="transmembrane region" description="Helical" evidence="6">
    <location>
        <begin position="205"/>
        <end position="226"/>
    </location>
</feature>
<accession>A0A0P9ET91</accession>
<feature type="transmembrane region" description="Helical" evidence="6">
    <location>
        <begin position="120"/>
        <end position="138"/>
    </location>
</feature>
<dbReference type="PANTHER" id="PTHR42920">
    <property type="entry name" value="OS03G0707200 PROTEIN-RELATED"/>
    <property type="match status" value="1"/>
</dbReference>
<evidence type="ECO:0000256" key="3">
    <source>
        <dbReference type="ARBA" id="ARBA00022692"/>
    </source>
</evidence>